<keyword evidence="10" id="KW-1185">Reference proteome</keyword>
<dbReference type="CDD" id="cd01118">
    <property type="entry name" value="ArsB_permease"/>
    <property type="match status" value="1"/>
</dbReference>
<feature type="transmembrane region" description="Helical" evidence="8">
    <location>
        <begin position="276"/>
        <end position="297"/>
    </location>
</feature>
<evidence type="ECO:0000256" key="8">
    <source>
        <dbReference type="SAM" id="Phobius"/>
    </source>
</evidence>
<comment type="similarity">
    <text evidence="2">Belongs to the ArsB family.</text>
</comment>
<keyword evidence="7 8" id="KW-0472">Membrane</keyword>
<feature type="transmembrane region" description="Helical" evidence="8">
    <location>
        <begin position="434"/>
        <end position="454"/>
    </location>
</feature>
<dbReference type="Pfam" id="PF02040">
    <property type="entry name" value="ArsB"/>
    <property type="match status" value="1"/>
</dbReference>
<dbReference type="PANTHER" id="PTHR43302:SF5">
    <property type="entry name" value="TRANSPORTER ARSB-RELATED"/>
    <property type="match status" value="1"/>
</dbReference>
<evidence type="ECO:0000256" key="4">
    <source>
        <dbReference type="ARBA" id="ARBA00022692"/>
    </source>
</evidence>
<name>A0ABS7KLF9_9BACL</name>
<dbReference type="Proteomes" id="UP000706031">
    <property type="component" value="Unassembled WGS sequence"/>
</dbReference>
<evidence type="ECO:0000256" key="2">
    <source>
        <dbReference type="ARBA" id="ARBA00006433"/>
    </source>
</evidence>
<dbReference type="EMBL" id="JACLIC010000025">
    <property type="protein sequence ID" value="MBY0205023.1"/>
    <property type="molecule type" value="Genomic_DNA"/>
</dbReference>
<dbReference type="NCBIfam" id="TIGR00935">
    <property type="entry name" value="2a45"/>
    <property type="match status" value="1"/>
</dbReference>
<evidence type="ECO:0000256" key="7">
    <source>
        <dbReference type="ARBA" id="ARBA00023136"/>
    </source>
</evidence>
<evidence type="ECO:0000313" key="9">
    <source>
        <dbReference type="EMBL" id="MBY0205023.1"/>
    </source>
</evidence>
<protein>
    <submittedName>
        <fullName evidence="9">Arsenic transporter</fullName>
    </submittedName>
</protein>
<sequence length="478" mass="52103">MTIIAILIFLLTLTFVIWQPKGLNIGWSASAGAVLALLFGVVSLSDVGTVTGIVWNATLTFVAIILISLILDEIGFFEWAALHMARLARGNGKLMFVYVVLLGAGVAAFFANDGAALILTPIVLAMVRALKFDHKMILPFIIASGFIADTTSLPLVVSNLVNIVSADYFGIGFVEYASRMIVPNFFSILASLLVLFFFFRKSIPGNYEVSQLKKPAETIKDKKLFNISWVILAVLLVAYLMSEFIQVPVSVIAGVIAILFILAARQSHAIQTWKLIRGAPWAVVIFSIGMYVVVYGLRNVGLTDELGKVIQAIADQGLYTSTLGMGFLAAVLSSVMNNMPTVMIDALAIDRTSTEGVIRESLIYANIIGSDLGPKITPIGSLATLLWLHVLSRKDVKITWGSYFKIGIVLTIPTLFITLTGLYLWLYLIHSTHINVWLMIAVITVALVAIAMVIKTLTNSKMSETKIQVSHTKDKGDQ</sequence>
<dbReference type="InterPro" id="IPR000802">
    <property type="entry name" value="Arsenical_pump_ArsB"/>
</dbReference>
<proteinExistence type="inferred from homology"/>
<reference evidence="9 10" key="1">
    <citation type="submission" date="2020-08" db="EMBL/GenBank/DDBJ databases">
        <title>Fungal Genomes of the International Space Station.</title>
        <authorList>
            <person name="Seuylemezian A."/>
            <person name="Singh N.K."/>
            <person name="Wood J."/>
            <person name="Venkateswaran K."/>
        </authorList>
    </citation>
    <scope>NUCLEOTIDE SEQUENCE [LARGE SCALE GENOMIC DNA]</scope>
    <source>
        <strain evidence="9 10">S/N-304-OC-R4</strain>
    </source>
</reference>
<organism evidence="9 10">
    <name type="scientific">Paenibacillus cucumis</name>
    <name type="common">ex Kampfer et al. 2016</name>
    <dbReference type="NCBI Taxonomy" id="1776858"/>
    <lineage>
        <taxon>Bacteria</taxon>
        <taxon>Bacillati</taxon>
        <taxon>Bacillota</taxon>
        <taxon>Bacilli</taxon>
        <taxon>Bacillales</taxon>
        <taxon>Paenibacillaceae</taxon>
        <taxon>Paenibacillus</taxon>
    </lineage>
</organism>
<keyword evidence="5" id="KW-0059">Arsenical resistance</keyword>
<gene>
    <name evidence="9" type="ORF">H7T88_17510</name>
</gene>
<evidence type="ECO:0000313" key="10">
    <source>
        <dbReference type="Proteomes" id="UP000706031"/>
    </source>
</evidence>
<dbReference type="NCBIfam" id="NF011980">
    <property type="entry name" value="PRK15445.1"/>
    <property type="match status" value="1"/>
</dbReference>
<feature type="transmembrane region" description="Helical" evidence="8">
    <location>
        <begin position="403"/>
        <end position="428"/>
    </location>
</feature>
<dbReference type="PRINTS" id="PR00758">
    <property type="entry name" value="ARSENICPUMP"/>
</dbReference>
<feature type="transmembrane region" description="Helical" evidence="8">
    <location>
        <begin position="317"/>
        <end position="335"/>
    </location>
</feature>
<feature type="transmembrane region" description="Helical" evidence="8">
    <location>
        <begin position="224"/>
        <end position="241"/>
    </location>
</feature>
<keyword evidence="3" id="KW-1003">Cell membrane</keyword>
<keyword evidence="4 8" id="KW-0812">Transmembrane</keyword>
<evidence type="ECO:0000256" key="3">
    <source>
        <dbReference type="ARBA" id="ARBA00022475"/>
    </source>
</evidence>
<feature type="transmembrane region" description="Helical" evidence="8">
    <location>
        <begin position="247"/>
        <end position="264"/>
    </location>
</feature>
<feature type="transmembrane region" description="Helical" evidence="8">
    <location>
        <begin position="181"/>
        <end position="203"/>
    </location>
</feature>
<evidence type="ECO:0000256" key="6">
    <source>
        <dbReference type="ARBA" id="ARBA00022989"/>
    </source>
</evidence>
<evidence type="ECO:0000256" key="1">
    <source>
        <dbReference type="ARBA" id="ARBA00004651"/>
    </source>
</evidence>
<evidence type="ECO:0000256" key="5">
    <source>
        <dbReference type="ARBA" id="ARBA00022849"/>
    </source>
</evidence>
<feature type="transmembrane region" description="Helical" evidence="8">
    <location>
        <begin position="52"/>
        <end position="71"/>
    </location>
</feature>
<comment type="subcellular location">
    <subcellularLocation>
        <location evidence="1">Cell membrane</location>
        <topology evidence="1">Multi-pass membrane protein</topology>
    </subcellularLocation>
</comment>
<keyword evidence="6 8" id="KW-1133">Transmembrane helix</keyword>
<dbReference type="PANTHER" id="PTHR43302">
    <property type="entry name" value="TRANSPORTER ARSB-RELATED"/>
    <property type="match status" value="1"/>
</dbReference>
<comment type="caution">
    <text evidence="9">The sequence shown here is derived from an EMBL/GenBank/DDBJ whole genome shotgun (WGS) entry which is preliminary data.</text>
</comment>
<accession>A0ABS7KLF9</accession>
<feature type="transmembrane region" description="Helical" evidence="8">
    <location>
        <begin position="92"/>
        <end position="109"/>
    </location>
</feature>
<feature type="transmembrane region" description="Helical" evidence="8">
    <location>
        <begin position="137"/>
        <end position="161"/>
    </location>
</feature>
<dbReference type="RefSeq" id="WP_221789555.1">
    <property type="nucleotide sequence ID" value="NZ_JACLIC010000025.1"/>
</dbReference>